<dbReference type="Proteomes" id="UP001155110">
    <property type="component" value="Unassembled WGS sequence"/>
</dbReference>
<dbReference type="EMBL" id="JANUBL010000006">
    <property type="protein sequence ID" value="MCS4122514.1"/>
    <property type="molecule type" value="Genomic_DNA"/>
</dbReference>
<sequence length="472" mass="51555">MISSPSAHSRAALSGRCVLGALFLVVLCGACQPPSSSVRSHLTGRVAVDSSAGALDAYRDVRLLVVRPDGRRLDTLGHARPGPDGRFQMSISAPERGLYALSLWGRGGRAQLASTEYVVAPGDTATLRVSLPLRGEGLRPVSPENRALQAYRNAMTMHRRLLTRRLRTAPSNATMQVQNIRLTSSVLWGLRDRYPGTYAAGFAAVESLSLLEGWNDSLVVARAQRIGPASPHYADAAHIARRAEARLDGHRAALALLDTLEARAATARQRAGVQAARIQAFLDSAQVEAALSASQRLRARFPRTPWAEWARRTEYEAARLRPGMTAPNLTLRTLRGDTLSLHGLRGRPVVLEYYRPGLDLYALQRPLRNALYDATRADSVAFVSVSTEPDTLVNRAFLHNRRLPGHRAIAADGPQDPLVRRYNATRLPRWILIDDTGAIVDCYWAGDFPALRQGLTQLLHARPTAAAPLSLP</sequence>
<dbReference type="OMA" id="DELTHMT"/>
<comment type="caution">
    <text evidence="1">The sequence shown here is derived from an EMBL/GenBank/DDBJ whole genome shotgun (WGS) entry which is preliminary data.</text>
</comment>
<gene>
    <name evidence="1" type="ORF">GGP45_002875</name>
    <name evidence="2" type="ORF">GGP99_002552</name>
</gene>
<protein>
    <recommendedName>
        <fullName evidence="4">Thioredoxin domain-containing protein</fullName>
    </recommendedName>
</protein>
<evidence type="ECO:0000313" key="3">
    <source>
        <dbReference type="Proteomes" id="UP001155144"/>
    </source>
</evidence>
<dbReference type="SUPFAM" id="SSF52833">
    <property type="entry name" value="Thioredoxin-like"/>
    <property type="match status" value="1"/>
</dbReference>
<reference evidence="1" key="1">
    <citation type="submission" date="2022-08" db="EMBL/GenBank/DDBJ databases">
        <title>Genomic Encyclopedia of Type Strains, Phase V (KMG-V): Genome sequencing to study the core and pangenomes of soil and plant-associated prokaryotes.</title>
        <authorList>
            <person name="Whitman W."/>
        </authorList>
    </citation>
    <scope>NUCLEOTIDE SEQUENCE</scope>
    <source>
        <strain evidence="2">SP3002</strain>
        <strain evidence="1">SP3026</strain>
    </source>
</reference>
<dbReference type="RefSeq" id="WP_011404638.1">
    <property type="nucleotide sequence ID" value="NZ_CALTRY010000033.1"/>
</dbReference>
<organism evidence="1 3">
    <name type="scientific">Salinibacter ruber</name>
    <dbReference type="NCBI Taxonomy" id="146919"/>
    <lineage>
        <taxon>Bacteria</taxon>
        <taxon>Pseudomonadati</taxon>
        <taxon>Rhodothermota</taxon>
        <taxon>Rhodothermia</taxon>
        <taxon>Rhodothermales</taxon>
        <taxon>Salinibacteraceae</taxon>
        <taxon>Salinibacter</taxon>
    </lineage>
</organism>
<dbReference type="Proteomes" id="UP001155144">
    <property type="component" value="Unassembled WGS sequence"/>
</dbReference>
<dbReference type="InterPro" id="IPR036249">
    <property type="entry name" value="Thioredoxin-like_sf"/>
</dbReference>
<accession>A0A9X2R955</accession>
<dbReference type="Gene3D" id="3.40.30.10">
    <property type="entry name" value="Glutaredoxin"/>
    <property type="match status" value="1"/>
</dbReference>
<name>A0A9X2R955_9BACT</name>
<evidence type="ECO:0000313" key="1">
    <source>
        <dbReference type="EMBL" id="MCS4122514.1"/>
    </source>
</evidence>
<dbReference type="AlphaFoldDB" id="A0A9X2R955"/>
<evidence type="ECO:0000313" key="2">
    <source>
        <dbReference type="EMBL" id="MCS4158575.1"/>
    </source>
</evidence>
<dbReference type="EMBL" id="JANTZM010000013">
    <property type="protein sequence ID" value="MCS4158575.1"/>
    <property type="molecule type" value="Genomic_DNA"/>
</dbReference>
<evidence type="ECO:0008006" key="4">
    <source>
        <dbReference type="Google" id="ProtNLM"/>
    </source>
</evidence>
<proteinExistence type="predicted"/>